<evidence type="ECO:0000256" key="1">
    <source>
        <dbReference type="ARBA" id="ARBA00001973"/>
    </source>
</evidence>
<dbReference type="InterPro" id="IPR054497">
    <property type="entry name" value="LPMO_AA14"/>
</dbReference>
<keyword evidence="8" id="KW-0503">Monooxygenase</keyword>
<feature type="region of interest" description="Disordered" evidence="12">
    <location>
        <begin position="325"/>
        <end position="344"/>
    </location>
</feature>
<feature type="compositionally biased region" description="Basic residues" evidence="12">
    <location>
        <begin position="560"/>
        <end position="573"/>
    </location>
</feature>
<keyword evidence="9" id="KW-1015">Disulfide bond</keyword>
<gene>
    <name evidence="14" type="ORF">Q8F55_009191</name>
</gene>
<feature type="chain" id="PRO_5046577436" evidence="13">
    <location>
        <begin position="21"/>
        <end position="573"/>
    </location>
</feature>
<feature type="compositionally biased region" description="Low complexity" evidence="12">
    <location>
        <begin position="389"/>
        <end position="556"/>
    </location>
</feature>
<accession>A0ABR3PSX2</accession>
<organism evidence="14 15">
    <name type="scientific">Vanrija albida</name>
    <dbReference type="NCBI Taxonomy" id="181172"/>
    <lineage>
        <taxon>Eukaryota</taxon>
        <taxon>Fungi</taxon>
        <taxon>Dikarya</taxon>
        <taxon>Basidiomycota</taxon>
        <taxon>Agaricomycotina</taxon>
        <taxon>Tremellomycetes</taxon>
        <taxon>Trichosporonales</taxon>
        <taxon>Trichosporonaceae</taxon>
        <taxon>Vanrija</taxon>
    </lineage>
</organism>
<comment type="caution">
    <text evidence="14">The sequence shown here is derived from an EMBL/GenBank/DDBJ whole genome shotgun (WGS) entry which is preliminary data.</text>
</comment>
<evidence type="ECO:0000256" key="11">
    <source>
        <dbReference type="ARBA" id="ARBA00046340"/>
    </source>
</evidence>
<evidence type="ECO:0000256" key="10">
    <source>
        <dbReference type="ARBA" id="ARBA00023180"/>
    </source>
</evidence>
<proteinExistence type="inferred from homology"/>
<dbReference type="EMBL" id="JBBXJM010000007">
    <property type="protein sequence ID" value="KAL1405553.1"/>
    <property type="molecule type" value="Genomic_DNA"/>
</dbReference>
<keyword evidence="10" id="KW-0325">Glycoprotein</keyword>
<evidence type="ECO:0000313" key="15">
    <source>
        <dbReference type="Proteomes" id="UP001565368"/>
    </source>
</evidence>
<evidence type="ECO:0000256" key="8">
    <source>
        <dbReference type="ARBA" id="ARBA00023033"/>
    </source>
</evidence>
<evidence type="ECO:0000256" key="5">
    <source>
        <dbReference type="ARBA" id="ARBA00022729"/>
    </source>
</evidence>
<keyword evidence="7" id="KW-0186">Copper</keyword>
<keyword evidence="5 13" id="KW-0732">Signal</keyword>
<keyword evidence="15" id="KW-1185">Reference proteome</keyword>
<evidence type="ECO:0000256" key="4">
    <source>
        <dbReference type="ARBA" id="ARBA00022723"/>
    </source>
</evidence>
<dbReference type="Pfam" id="PF22810">
    <property type="entry name" value="LPMO_AA14"/>
    <property type="match status" value="1"/>
</dbReference>
<keyword evidence="3" id="KW-0964">Secreted</keyword>
<evidence type="ECO:0000256" key="12">
    <source>
        <dbReference type="SAM" id="MobiDB-lite"/>
    </source>
</evidence>
<evidence type="ECO:0000256" key="13">
    <source>
        <dbReference type="SAM" id="SignalP"/>
    </source>
</evidence>
<evidence type="ECO:0000256" key="9">
    <source>
        <dbReference type="ARBA" id="ARBA00023157"/>
    </source>
</evidence>
<feature type="region of interest" description="Disordered" evidence="12">
    <location>
        <begin position="377"/>
        <end position="573"/>
    </location>
</feature>
<dbReference type="Proteomes" id="UP001565368">
    <property type="component" value="Unassembled WGS sequence"/>
</dbReference>
<comment type="cofactor">
    <cofactor evidence="1">
        <name>Cu(2+)</name>
        <dbReference type="ChEBI" id="CHEBI:29036"/>
    </cofactor>
</comment>
<dbReference type="GeneID" id="95990234"/>
<keyword evidence="6" id="KW-0560">Oxidoreductase</keyword>
<protein>
    <submittedName>
        <fullName evidence="14">Uncharacterized protein</fullName>
    </submittedName>
</protein>
<evidence type="ECO:0000256" key="3">
    <source>
        <dbReference type="ARBA" id="ARBA00022525"/>
    </source>
</evidence>
<name>A0ABR3PSX2_9TREE</name>
<sequence length="573" mass="58065">MVPVSVLAATLAALAVPAQAHIALWHPSMYGFGTGWDNSEMAVPLNQNAPKNGPKGWWFHGKIDEPPAEGEIAQLPAGGKWHTQVSCDKHFTTWGNPNERYGEQHYACDEYAMLHVGTGKPGDGKTVQTDIKGCALAIAYESDPHKVNSDSMVVFSVNYQCPWFKEVEFEIPADLPPCPPGGCHCSWNWSHSPAGGGSEQFMTLFKCNIKGATGTRALTTQPKVANKCPWDRNNCTIGAKTPFIFNQAEGNNIFQDFTDPPYYNWEYGFADGAQNDLWERDTTVTNTEWAPNPWESYAAGAHPAVTPAVGKNVPPVQDGVTLVSPTWKTGPKTYPPGEDPSDPANLVQAVKTSVSLQPWIEPTAVPSVAASPLAAKPVSGGAAAGEGSGSSSATPTSTATPASGTPTADAASSTTTTGSGEAVTATPVSSSSGSASDSGTAVGTDSPSSSSGSGTGAPTDSPSSASSGSGTAVGTDAPSSSGSGTAVVTGSPSSGSGTAVVTGSPSSSGSGTAVATNSASSSGSGTVVASPASGTGTGAPTGNSAASTTSAGAATTRPPSKCRPKQRKRRASF</sequence>
<feature type="signal peptide" evidence="13">
    <location>
        <begin position="1"/>
        <end position="20"/>
    </location>
</feature>
<evidence type="ECO:0000256" key="7">
    <source>
        <dbReference type="ARBA" id="ARBA00023008"/>
    </source>
</evidence>
<evidence type="ECO:0000256" key="2">
    <source>
        <dbReference type="ARBA" id="ARBA00004613"/>
    </source>
</evidence>
<comment type="subcellular location">
    <subcellularLocation>
        <location evidence="2">Secreted</location>
    </subcellularLocation>
</comment>
<keyword evidence="4" id="KW-0479">Metal-binding</keyword>
<evidence type="ECO:0000313" key="14">
    <source>
        <dbReference type="EMBL" id="KAL1405553.1"/>
    </source>
</evidence>
<evidence type="ECO:0000256" key="6">
    <source>
        <dbReference type="ARBA" id="ARBA00023002"/>
    </source>
</evidence>
<dbReference type="RefSeq" id="XP_069205497.1">
    <property type="nucleotide sequence ID" value="XM_069357560.1"/>
</dbReference>
<reference evidence="14 15" key="1">
    <citation type="submission" date="2023-08" db="EMBL/GenBank/DDBJ databases">
        <title>Annotated Genome Sequence of Vanrija albida AlHP1.</title>
        <authorList>
            <person name="Herzog R."/>
        </authorList>
    </citation>
    <scope>NUCLEOTIDE SEQUENCE [LARGE SCALE GENOMIC DNA]</scope>
    <source>
        <strain evidence="14 15">AlHP1</strain>
    </source>
</reference>
<comment type="similarity">
    <text evidence="11">Belongs to the polysaccharide monooxygenase AA14 family.</text>
</comment>